<dbReference type="KEGG" id="emi:Emin_1339"/>
<evidence type="ECO:0000256" key="2">
    <source>
        <dbReference type="ARBA" id="ARBA00026073"/>
    </source>
</evidence>
<dbReference type="InterPro" id="IPR036397">
    <property type="entry name" value="RNaseH_sf"/>
</dbReference>
<dbReference type="STRING" id="445932.Emin_1339"/>
<comment type="subunit">
    <text evidence="2">DNA polymerase III contains a core (composed of alpha, epsilon and theta chains) that associates with a tau subunit. This core dimerizes to form the POLIII' complex. PolIII' associates with the gamma complex (composed of gamma, delta, delta', psi and chi chains) and with the beta chain to form the complete DNA polymerase III complex.</text>
</comment>
<dbReference type="OrthoDB" id="9803913at2"/>
<sequence length="201" mass="22284">MILREKLIHEVKFAFLDTETTGLSPYDGARLCEIAVITNGALIAKSEYGTIINPRCVISQEVINIHGITNEMAAQAPYFEDIAPLLIGLLTDSVIVCHNADFDIPFLAAEFARCGLRMPQTVILDTLKFARKNGNFKKNNLGFIVSELGLSNEGWHRAMADAKMTEKVFYHFLAAFKQKGAATIGDLEEFQVKRICGSIRS</sequence>
<dbReference type="Gene3D" id="3.30.420.10">
    <property type="entry name" value="Ribonuclease H-like superfamily/Ribonuclease H"/>
    <property type="match status" value="1"/>
</dbReference>
<dbReference type="PANTHER" id="PTHR30231:SF41">
    <property type="entry name" value="DNA POLYMERASE III SUBUNIT EPSILON"/>
    <property type="match status" value="1"/>
</dbReference>
<dbReference type="RefSeq" id="WP_012415504.1">
    <property type="nucleotide sequence ID" value="NC_010644.1"/>
</dbReference>
<dbReference type="SMART" id="SM00479">
    <property type="entry name" value="EXOIII"/>
    <property type="match status" value="1"/>
</dbReference>
<dbReference type="Pfam" id="PF00929">
    <property type="entry name" value="RNase_T"/>
    <property type="match status" value="1"/>
</dbReference>
<dbReference type="SUPFAM" id="SSF53098">
    <property type="entry name" value="Ribonuclease H-like"/>
    <property type="match status" value="1"/>
</dbReference>
<dbReference type="GO" id="GO:0008408">
    <property type="term" value="F:3'-5' exonuclease activity"/>
    <property type="evidence" value="ECO:0007669"/>
    <property type="project" value="TreeGrafter"/>
</dbReference>
<dbReference type="InterPro" id="IPR012337">
    <property type="entry name" value="RNaseH-like_sf"/>
</dbReference>
<organism evidence="4 5">
    <name type="scientific">Elusimicrobium minutum (strain Pei191)</name>
    <dbReference type="NCBI Taxonomy" id="445932"/>
    <lineage>
        <taxon>Bacteria</taxon>
        <taxon>Pseudomonadati</taxon>
        <taxon>Elusimicrobiota</taxon>
        <taxon>Elusimicrobia</taxon>
        <taxon>Elusimicrobiales</taxon>
        <taxon>Elusimicrobiaceae</taxon>
        <taxon>Elusimicrobium</taxon>
    </lineage>
</organism>
<dbReference type="AlphaFoldDB" id="B2KEE3"/>
<proteinExistence type="predicted"/>
<dbReference type="GO" id="GO:0003677">
    <property type="term" value="F:DNA binding"/>
    <property type="evidence" value="ECO:0007669"/>
    <property type="project" value="InterPro"/>
</dbReference>
<name>B2KEE3_ELUMP</name>
<evidence type="ECO:0000259" key="3">
    <source>
        <dbReference type="SMART" id="SM00479"/>
    </source>
</evidence>
<protein>
    <submittedName>
        <fullName evidence="4">DNA polymerase III, epsilon subunit</fullName>
    </submittedName>
</protein>
<gene>
    <name evidence="4" type="ordered locus">Emin_1339</name>
</gene>
<feature type="domain" description="Exonuclease" evidence="3">
    <location>
        <begin position="12"/>
        <end position="178"/>
    </location>
</feature>
<dbReference type="InterPro" id="IPR006054">
    <property type="entry name" value="DnaQ"/>
</dbReference>
<dbReference type="PANTHER" id="PTHR30231">
    <property type="entry name" value="DNA POLYMERASE III SUBUNIT EPSILON"/>
    <property type="match status" value="1"/>
</dbReference>
<dbReference type="Proteomes" id="UP000001029">
    <property type="component" value="Chromosome"/>
</dbReference>
<dbReference type="NCBIfam" id="TIGR00573">
    <property type="entry name" value="dnaq"/>
    <property type="match status" value="1"/>
</dbReference>
<evidence type="ECO:0000256" key="1">
    <source>
        <dbReference type="ARBA" id="ARBA00025483"/>
    </source>
</evidence>
<dbReference type="CDD" id="cd06127">
    <property type="entry name" value="DEDDh"/>
    <property type="match status" value="1"/>
</dbReference>
<reference evidence="4 5" key="1">
    <citation type="journal article" date="2009" name="Appl. Environ. Microbiol.">
        <title>Genomic analysis of 'Elusimicrobium minutum,' the first cultivated representative of the phylum 'Elusimicrobia' (formerly termite group 1).</title>
        <authorList>
            <person name="Herlemann D.P.R."/>
            <person name="Geissinger O."/>
            <person name="Ikeda-Ohtsubo W."/>
            <person name="Kunin V."/>
            <person name="Sun H."/>
            <person name="Lapidus A."/>
            <person name="Hugenholtz P."/>
            <person name="Brune A."/>
        </authorList>
    </citation>
    <scope>NUCLEOTIDE SEQUENCE [LARGE SCALE GENOMIC DNA]</scope>
    <source>
        <strain evidence="4 5">Pei191</strain>
    </source>
</reference>
<evidence type="ECO:0000313" key="5">
    <source>
        <dbReference type="Proteomes" id="UP000001029"/>
    </source>
</evidence>
<dbReference type="EMBL" id="CP001055">
    <property type="protein sequence ID" value="ACC98889.1"/>
    <property type="molecule type" value="Genomic_DNA"/>
</dbReference>
<accession>B2KEE3</accession>
<evidence type="ECO:0000313" key="4">
    <source>
        <dbReference type="EMBL" id="ACC98889.1"/>
    </source>
</evidence>
<dbReference type="FunFam" id="3.30.420.10:FF:000045">
    <property type="entry name" value="3'-5' exonuclease DinG"/>
    <property type="match status" value="1"/>
</dbReference>
<dbReference type="GO" id="GO:0045004">
    <property type="term" value="P:DNA replication proofreading"/>
    <property type="evidence" value="ECO:0007669"/>
    <property type="project" value="TreeGrafter"/>
</dbReference>
<keyword evidence="5" id="KW-1185">Reference proteome</keyword>
<dbReference type="HOGENOM" id="CLU_047806_7_1_0"/>
<dbReference type="GO" id="GO:0003887">
    <property type="term" value="F:DNA-directed DNA polymerase activity"/>
    <property type="evidence" value="ECO:0007669"/>
    <property type="project" value="InterPro"/>
</dbReference>
<dbReference type="InterPro" id="IPR013520">
    <property type="entry name" value="Ribonucl_H"/>
</dbReference>
<dbReference type="GO" id="GO:0005829">
    <property type="term" value="C:cytosol"/>
    <property type="evidence" value="ECO:0007669"/>
    <property type="project" value="TreeGrafter"/>
</dbReference>
<comment type="function">
    <text evidence="1">DNA polymerase III is a complex, multichain enzyme responsible for most of the replicative synthesis in bacteria. The epsilon subunit contain the editing function and is a proofreading 3'-5' exonuclease.</text>
</comment>